<reference evidence="4 5" key="1">
    <citation type="submission" date="2020-03" db="EMBL/GenBank/DDBJ databases">
        <title>Spirochaetal bacteria isolated from arthropods constitute a novel genus Entomospira genus novum within the order Spirochaetales.</title>
        <authorList>
            <person name="Grana-Miraglia L."/>
            <person name="Sikutova S."/>
            <person name="Fingerle V."/>
            <person name="Sing A."/>
            <person name="Castillo-Ramirez S."/>
            <person name="Margos G."/>
            <person name="Rudolf I."/>
        </authorList>
    </citation>
    <scope>NUCLEOTIDE SEQUENCE [LARGE SCALE GENOMIC DNA]</scope>
    <source>
        <strain evidence="4 5">BR193</strain>
    </source>
</reference>
<dbReference type="InterPro" id="IPR000182">
    <property type="entry name" value="GNAT_dom"/>
</dbReference>
<dbReference type="Proteomes" id="UP000711995">
    <property type="component" value="Unassembled WGS sequence"/>
</dbReference>
<evidence type="ECO:0000256" key="1">
    <source>
        <dbReference type="ARBA" id="ARBA00022679"/>
    </source>
</evidence>
<evidence type="ECO:0000259" key="3">
    <source>
        <dbReference type="PROSITE" id="PS51186"/>
    </source>
</evidence>
<sequence>MVRWKLWQDSVDTSRLEEYFAQREWANLYLAKLYYRSLQDRESWCRFLLGYDHAQLIGVLALDLDRRLLADVRMAVSTDDIEFHQILLHRWHRPYCLIGHPQILKQIEVLYGKSHQFIAVDYFLMTLEHVGSGKRYMEIPTNFSFQTSLPEDFHRLLPLEIGYQKEEVMVAKQHMMSETAIAIHFQRRLRDEIGYHLAYKSHALAKLSINVVGRKYDQVAGVYTDPRFRMKGLATMLLSEAIRLYQRNSKGLTLFVKVQNPGAHKLYRSLGFEEKQYFRISYL</sequence>
<proteinExistence type="predicted"/>
<dbReference type="AlphaFoldDB" id="A0A968GBA8"/>
<dbReference type="Gene3D" id="3.40.630.30">
    <property type="match status" value="1"/>
</dbReference>
<dbReference type="Pfam" id="PF00583">
    <property type="entry name" value="Acetyltransf_1"/>
    <property type="match status" value="1"/>
</dbReference>
<dbReference type="EMBL" id="JAATLJ010000001">
    <property type="protein sequence ID" value="NIZ41230.1"/>
    <property type="molecule type" value="Genomic_DNA"/>
</dbReference>
<dbReference type="SUPFAM" id="SSF55729">
    <property type="entry name" value="Acyl-CoA N-acyltransferases (Nat)"/>
    <property type="match status" value="1"/>
</dbReference>
<keyword evidence="2" id="KW-0012">Acyltransferase</keyword>
<accession>A0A968GBA8</accession>
<dbReference type="InterPro" id="IPR050680">
    <property type="entry name" value="YpeA/RimI_acetyltransf"/>
</dbReference>
<dbReference type="GO" id="GO:0016747">
    <property type="term" value="F:acyltransferase activity, transferring groups other than amino-acyl groups"/>
    <property type="evidence" value="ECO:0007669"/>
    <property type="project" value="InterPro"/>
</dbReference>
<dbReference type="PROSITE" id="PS51186">
    <property type="entry name" value="GNAT"/>
    <property type="match status" value="1"/>
</dbReference>
<dbReference type="PANTHER" id="PTHR43420">
    <property type="entry name" value="ACETYLTRANSFERASE"/>
    <property type="match status" value="1"/>
</dbReference>
<keyword evidence="5" id="KW-1185">Reference proteome</keyword>
<dbReference type="InterPro" id="IPR016181">
    <property type="entry name" value="Acyl_CoA_acyltransferase"/>
</dbReference>
<organism evidence="4 5">
    <name type="scientific">Entomospira entomophila</name>
    <dbReference type="NCBI Taxonomy" id="2719988"/>
    <lineage>
        <taxon>Bacteria</taxon>
        <taxon>Pseudomonadati</taxon>
        <taxon>Spirochaetota</taxon>
        <taxon>Spirochaetia</taxon>
        <taxon>Spirochaetales</taxon>
        <taxon>Spirochaetaceae</taxon>
        <taxon>Entomospira</taxon>
    </lineage>
</organism>
<evidence type="ECO:0000256" key="2">
    <source>
        <dbReference type="ARBA" id="ARBA00023315"/>
    </source>
</evidence>
<evidence type="ECO:0000313" key="5">
    <source>
        <dbReference type="Proteomes" id="UP000711995"/>
    </source>
</evidence>
<feature type="domain" description="N-acetyltransferase" evidence="3">
    <location>
        <begin position="143"/>
        <end position="283"/>
    </location>
</feature>
<gene>
    <name evidence="4" type="ORF">HCT14_06900</name>
</gene>
<comment type="caution">
    <text evidence="4">The sequence shown here is derived from an EMBL/GenBank/DDBJ whole genome shotgun (WGS) entry which is preliminary data.</text>
</comment>
<keyword evidence="1" id="KW-0808">Transferase</keyword>
<dbReference type="RefSeq" id="WP_167700798.1">
    <property type="nucleotide sequence ID" value="NZ_CP118174.1"/>
</dbReference>
<evidence type="ECO:0000313" key="4">
    <source>
        <dbReference type="EMBL" id="NIZ41230.1"/>
    </source>
</evidence>
<name>A0A968GBA8_9SPIO</name>
<protein>
    <submittedName>
        <fullName evidence="4">GNAT family N-acetyltransferase</fullName>
    </submittedName>
</protein>